<feature type="domain" description="Ice-binding protein C-terminal" evidence="2">
    <location>
        <begin position="219"/>
        <end position="241"/>
    </location>
</feature>
<sequence>MMKTTSIAVFMALSCAASQAAQIAINFGTQRQGQPANTDGYVSAIGTVTSWDYQSVNDWSGDGTSFAADGATINIRHDAGGTYINSSTASDQSVFRGYLDDNGNDSQNDIHLTGISNWLTTVGATSYRMVILRSTDNATGFNPLTVTTGDVTGESGWLSSSTPSGGNTSDTSFAGVALGSQGAHTYESDVFTGDQDGIALTFTRNGTLRGSVAGIIIESVPEPSSISLLGLGGLSLLLRRRR</sequence>
<evidence type="ECO:0000313" key="4">
    <source>
        <dbReference type="Proteomes" id="UP000557872"/>
    </source>
</evidence>
<dbReference type="InterPro" id="IPR013424">
    <property type="entry name" value="Ice-binding_C"/>
</dbReference>
<protein>
    <submittedName>
        <fullName evidence="3">PEP-CTERM sorting domain-containing protein</fullName>
    </submittedName>
</protein>
<evidence type="ECO:0000313" key="3">
    <source>
        <dbReference type="EMBL" id="NWK55379.1"/>
    </source>
</evidence>
<reference evidence="3 4" key="1">
    <citation type="submission" date="2020-07" db="EMBL/GenBank/DDBJ databases">
        <title>Roseicoccus Jingziensis gen. nov., sp. nov., isolated from coastal seawater.</title>
        <authorList>
            <person name="Feng X."/>
        </authorList>
    </citation>
    <scope>NUCLEOTIDE SEQUENCE [LARGE SCALE GENOMIC DNA]</scope>
    <source>
        <strain evidence="3 4">N1E253</strain>
    </source>
</reference>
<keyword evidence="1" id="KW-0732">Signal</keyword>
<evidence type="ECO:0000259" key="2">
    <source>
        <dbReference type="Pfam" id="PF07589"/>
    </source>
</evidence>
<dbReference type="NCBIfam" id="TIGR02595">
    <property type="entry name" value="PEP_CTERM"/>
    <property type="match status" value="1"/>
</dbReference>
<dbReference type="EMBL" id="JACBAZ010000002">
    <property type="protein sequence ID" value="NWK55379.1"/>
    <property type="molecule type" value="Genomic_DNA"/>
</dbReference>
<name>A0A851GE00_9BACT</name>
<feature type="chain" id="PRO_5032726098" evidence="1">
    <location>
        <begin position="21"/>
        <end position="242"/>
    </location>
</feature>
<accession>A0A851GE00</accession>
<proteinExistence type="predicted"/>
<feature type="signal peptide" evidence="1">
    <location>
        <begin position="1"/>
        <end position="20"/>
    </location>
</feature>
<gene>
    <name evidence="3" type="ORF">HW115_07135</name>
</gene>
<comment type="caution">
    <text evidence="3">The sequence shown here is derived from an EMBL/GenBank/DDBJ whole genome shotgun (WGS) entry which is preliminary data.</text>
</comment>
<keyword evidence="4" id="KW-1185">Reference proteome</keyword>
<dbReference type="PROSITE" id="PS51257">
    <property type="entry name" value="PROKAR_LIPOPROTEIN"/>
    <property type="match status" value="1"/>
</dbReference>
<dbReference type="AlphaFoldDB" id="A0A851GE00"/>
<dbReference type="Proteomes" id="UP000557872">
    <property type="component" value="Unassembled WGS sequence"/>
</dbReference>
<dbReference type="RefSeq" id="WP_178931896.1">
    <property type="nucleotide sequence ID" value="NZ_JACBAZ010000002.1"/>
</dbReference>
<organism evidence="3 4">
    <name type="scientific">Oceaniferula marina</name>
    <dbReference type="NCBI Taxonomy" id="2748318"/>
    <lineage>
        <taxon>Bacteria</taxon>
        <taxon>Pseudomonadati</taxon>
        <taxon>Verrucomicrobiota</taxon>
        <taxon>Verrucomicrobiia</taxon>
        <taxon>Verrucomicrobiales</taxon>
        <taxon>Verrucomicrobiaceae</taxon>
        <taxon>Oceaniferula</taxon>
    </lineage>
</organism>
<dbReference type="Pfam" id="PF07589">
    <property type="entry name" value="PEP-CTERM"/>
    <property type="match status" value="1"/>
</dbReference>
<evidence type="ECO:0000256" key="1">
    <source>
        <dbReference type="SAM" id="SignalP"/>
    </source>
</evidence>